<reference evidence="1 2" key="1">
    <citation type="journal article" date="2010" name="Science">
        <title>Genomic comparison of the ants Camponotus floridanus and Harpegnathos saltator.</title>
        <authorList>
            <person name="Bonasio R."/>
            <person name="Zhang G."/>
            <person name="Ye C."/>
            <person name="Mutti N.S."/>
            <person name="Fang X."/>
            <person name="Qin N."/>
            <person name="Donahue G."/>
            <person name="Yang P."/>
            <person name="Li Q."/>
            <person name="Li C."/>
            <person name="Zhang P."/>
            <person name="Huang Z."/>
            <person name="Berger S.L."/>
            <person name="Reinberg D."/>
            <person name="Wang J."/>
            <person name="Liebig J."/>
        </authorList>
    </citation>
    <scope>NUCLEOTIDE SEQUENCE [LARGE SCALE GENOMIC DNA]</scope>
    <source>
        <strain evidence="2">C129</strain>
    </source>
</reference>
<accession>E2A8S7</accession>
<name>E2A8S7_CAMFO</name>
<evidence type="ECO:0000313" key="2">
    <source>
        <dbReference type="Proteomes" id="UP000000311"/>
    </source>
</evidence>
<gene>
    <name evidence="1" type="ORF">EAG_01473</name>
</gene>
<keyword evidence="2" id="KW-1185">Reference proteome</keyword>
<protein>
    <submittedName>
        <fullName evidence="1">Uncharacterized protein</fullName>
    </submittedName>
</protein>
<proteinExistence type="predicted"/>
<evidence type="ECO:0000313" key="1">
    <source>
        <dbReference type="EMBL" id="EFN70156.1"/>
    </source>
</evidence>
<dbReference type="AlphaFoldDB" id="E2A8S7"/>
<dbReference type="Proteomes" id="UP000000311">
    <property type="component" value="Unassembled WGS sequence"/>
</dbReference>
<sequence>MKRRWVTKENQASKAYKSTDKIMTTIKKKGEDEGIEGGRKEGRESAFFFGSSIVDSKRRVSPWSKTKLRSHQFGYDLSGILRICVIGHSQMVASRDCVCTESQDLYIIRFLTRPREIANTGRLVTPTHIYSVSIYAGITCSRSIKTFIYYLYLEEGKISLRKIDTSKNSGWAGCSRKENPVVERILPLYAIPKEYFLIVFLSCLLEPSLALKRATTSQGESLKFLAIAQYLKSIEIDFWESCCWLKSKISELTREEAIRFINADSLAKSS</sequence>
<dbReference type="EMBL" id="GL437663">
    <property type="protein sequence ID" value="EFN70156.1"/>
    <property type="molecule type" value="Genomic_DNA"/>
</dbReference>
<dbReference type="InParanoid" id="E2A8S7"/>
<organism evidence="2">
    <name type="scientific">Camponotus floridanus</name>
    <name type="common">Florida carpenter ant</name>
    <dbReference type="NCBI Taxonomy" id="104421"/>
    <lineage>
        <taxon>Eukaryota</taxon>
        <taxon>Metazoa</taxon>
        <taxon>Ecdysozoa</taxon>
        <taxon>Arthropoda</taxon>
        <taxon>Hexapoda</taxon>
        <taxon>Insecta</taxon>
        <taxon>Pterygota</taxon>
        <taxon>Neoptera</taxon>
        <taxon>Endopterygota</taxon>
        <taxon>Hymenoptera</taxon>
        <taxon>Apocrita</taxon>
        <taxon>Aculeata</taxon>
        <taxon>Formicoidea</taxon>
        <taxon>Formicidae</taxon>
        <taxon>Formicinae</taxon>
        <taxon>Camponotus</taxon>
    </lineage>
</organism>